<dbReference type="Pfam" id="PF01817">
    <property type="entry name" value="CM_2"/>
    <property type="match status" value="1"/>
</dbReference>
<reference evidence="7 8" key="1">
    <citation type="submission" date="2015-11" db="EMBL/GenBank/DDBJ databases">
        <title>Exploring the genomic traits of fungus-feeding bacterial genus Collimonas.</title>
        <authorList>
            <person name="Song C."/>
            <person name="Schmidt R."/>
            <person name="de Jager V."/>
            <person name="Krzyzanowska D."/>
            <person name="Jongedijk E."/>
            <person name="Cankar K."/>
            <person name="Beekwilder J."/>
            <person name="van Veen A."/>
            <person name="de Boer W."/>
            <person name="van Veen J.A."/>
            <person name="Garbeva P."/>
        </authorList>
    </citation>
    <scope>NUCLEOTIDE SEQUENCE [LARGE SCALE GENOMIC DNA]</scope>
    <source>
        <strain evidence="7 8">Ter282</strain>
    </source>
</reference>
<dbReference type="GO" id="GO:0009697">
    <property type="term" value="P:salicylic acid biosynthetic process"/>
    <property type="evidence" value="ECO:0007669"/>
    <property type="project" value="TreeGrafter"/>
</dbReference>
<dbReference type="EC" id="5.4.99.5" evidence="2"/>
<keyword evidence="3 5" id="KW-0732">Signal</keyword>
<dbReference type="GO" id="GO:0004106">
    <property type="term" value="F:chorismate mutase activity"/>
    <property type="evidence" value="ECO:0007669"/>
    <property type="project" value="UniProtKB-EC"/>
</dbReference>
<evidence type="ECO:0000256" key="1">
    <source>
        <dbReference type="ARBA" id="ARBA00004817"/>
    </source>
</evidence>
<evidence type="ECO:0000256" key="2">
    <source>
        <dbReference type="ARBA" id="ARBA00012404"/>
    </source>
</evidence>
<name>A0A127PPZ7_9BURK</name>
<dbReference type="OrthoDB" id="6053806at2"/>
<protein>
    <recommendedName>
        <fullName evidence="2">chorismate mutase</fullName>
        <ecNumber evidence="2">5.4.99.5</ecNumber>
    </recommendedName>
</protein>
<dbReference type="GO" id="GO:0046417">
    <property type="term" value="P:chorismate metabolic process"/>
    <property type="evidence" value="ECO:0007669"/>
    <property type="project" value="InterPro"/>
</dbReference>
<evidence type="ECO:0000256" key="4">
    <source>
        <dbReference type="ARBA" id="ARBA00023235"/>
    </source>
</evidence>
<dbReference type="NCBIfam" id="TIGR01806">
    <property type="entry name" value="CM_mono2"/>
    <property type="match status" value="1"/>
</dbReference>
<dbReference type="Gene3D" id="1.20.59.10">
    <property type="entry name" value="Chorismate mutase"/>
    <property type="match status" value="1"/>
</dbReference>
<dbReference type="SUPFAM" id="SSF48600">
    <property type="entry name" value="Chorismate mutase II"/>
    <property type="match status" value="1"/>
</dbReference>
<dbReference type="Proteomes" id="UP000071778">
    <property type="component" value="Chromosome"/>
</dbReference>
<dbReference type="InterPro" id="IPR002701">
    <property type="entry name" value="CM_II_prokaryot"/>
</dbReference>
<dbReference type="AlphaFoldDB" id="A0A127PPZ7"/>
<gene>
    <name evidence="7" type="ORF">CAter282_2016</name>
</gene>
<proteinExistence type="predicted"/>
<evidence type="ECO:0000256" key="5">
    <source>
        <dbReference type="SAM" id="SignalP"/>
    </source>
</evidence>
<keyword evidence="4" id="KW-0413">Isomerase</keyword>
<accession>A0A127PPZ7</accession>
<dbReference type="PATRIC" id="fig|279058.17.peg.2163"/>
<organism evidence="7 8">
    <name type="scientific">Collimonas arenae</name>
    <dbReference type="NCBI Taxonomy" id="279058"/>
    <lineage>
        <taxon>Bacteria</taxon>
        <taxon>Pseudomonadati</taxon>
        <taxon>Pseudomonadota</taxon>
        <taxon>Betaproteobacteria</taxon>
        <taxon>Burkholderiales</taxon>
        <taxon>Oxalobacteraceae</taxon>
        <taxon>Collimonas</taxon>
    </lineage>
</organism>
<feature type="domain" description="Chorismate mutase" evidence="6">
    <location>
        <begin position="21"/>
        <end position="114"/>
    </location>
</feature>
<comment type="pathway">
    <text evidence="1">Metabolic intermediate biosynthesis; prephenate biosynthesis; prephenate from chorismate: step 1/1.</text>
</comment>
<dbReference type="EMBL" id="CP013235">
    <property type="protein sequence ID" value="AMP09777.1"/>
    <property type="molecule type" value="Genomic_DNA"/>
</dbReference>
<feature type="signal peptide" evidence="5">
    <location>
        <begin position="1"/>
        <end position="25"/>
    </location>
</feature>
<keyword evidence="8" id="KW-1185">Reference proteome</keyword>
<evidence type="ECO:0000256" key="3">
    <source>
        <dbReference type="ARBA" id="ARBA00022729"/>
    </source>
</evidence>
<dbReference type="RefSeq" id="WP_061533216.1">
    <property type="nucleotide sequence ID" value="NZ_CP013233.1"/>
</dbReference>
<evidence type="ECO:0000259" key="6">
    <source>
        <dbReference type="PROSITE" id="PS51168"/>
    </source>
</evidence>
<dbReference type="PANTHER" id="PTHR38041:SF2">
    <property type="entry name" value="SECRETED CHORISMATE MUTASE"/>
    <property type="match status" value="1"/>
</dbReference>
<evidence type="ECO:0000313" key="8">
    <source>
        <dbReference type="Proteomes" id="UP000071778"/>
    </source>
</evidence>
<evidence type="ECO:0000313" key="7">
    <source>
        <dbReference type="EMBL" id="AMP09777.1"/>
    </source>
</evidence>
<feature type="chain" id="PRO_5007277197" description="chorismate mutase" evidence="5">
    <location>
        <begin position="26"/>
        <end position="193"/>
    </location>
</feature>
<dbReference type="InterPro" id="IPR008240">
    <property type="entry name" value="Chorismate_mutase_periplasmic"/>
</dbReference>
<dbReference type="SMART" id="SM00830">
    <property type="entry name" value="CM_2"/>
    <property type="match status" value="1"/>
</dbReference>
<dbReference type="InterPro" id="IPR036263">
    <property type="entry name" value="Chorismate_II_sf"/>
</dbReference>
<dbReference type="PANTHER" id="PTHR38041">
    <property type="entry name" value="CHORISMATE MUTASE"/>
    <property type="match status" value="1"/>
</dbReference>
<dbReference type="InterPro" id="IPR051331">
    <property type="entry name" value="Chorismate_mutase-related"/>
</dbReference>
<dbReference type="InterPro" id="IPR036979">
    <property type="entry name" value="CM_dom_sf"/>
</dbReference>
<dbReference type="PROSITE" id="PS51168">
    <property type="entry name" value="CHORISMATE_MUT_2"/>
    <property type="match status" value="1"/>
</dbReference>
<dbReference type="UniPathway" id="UPA00120">
    <property type="reaction ID" value="UER00203"/>
</dbReference>
<dbReference type="PROSITE" id="PS51257">
    <property type="entry name" value="PROKAR_LIPOPROTEIN"/>
    <property type="match status" value="1"/>
</dbReference>
<sequence length="193" mass="21494">MKNVNKQILGQFGRWLAIVLLAALAACQSVPPSLTIADSEQIDQLLILIDQRLAVAPQVAKAKWNSGAAINDPPREKLILEDVVTQADGLDPAFVRKFFQAQFDASKALQQELQDQWRAEGRDKFDQVADLGRDVRPVLDKLTPQLITALHRTRSLLNRPGTRDYIETRSLQLVRGDIDGKPRRIALLGLGVK</sequence>